<dbReference type="SUPFAM" id="SSF55781">
    <property type="entry name" value="GAF domain-like"/>
    <property type="match status" value="1"/>
</dbReference>
<dbReference type="Pfam" id="PF01628">
    <property type="entry name" value="HrcA"/>
    <property type="match status" value="1"/>
</dbReference>
<evidence type="ECO:0000256" key="4">
    <source>
        <dbReference type="ARBA" id="ARBA00023163"/>
    </source>
</evidence>
<keyword evidence="8" id="KW-1185">Reference proteome</keyword>
<dbReference type="InterPro" id="IPR002571">
    <property type="entry name" value="HrcA"/>
</dbReference>
<evidence type="ECO:0000313" key="8">
    <source>
        <dbReference type="Proteomes" id="UP001056708"/>
    </source>
</evidence>
<name>A0ABY5AML0_9CYAN</name>
<evidence type="ECO:0000256" key="5">
    <source>
        <dbReference type="HAMAP-Rule" id="MF_00081"/>
    </source>
</evidence>
<sequence>MTGQFALTDRQQQILWATVRHYIATAEPVGSKSLVDDYNLSVSSATIRSGMGLLEKAGMLYQPHTSAGRVPSDFGYRVYVDYLMTPSDTLADQAQRLFTERLNWETWSLEAVLRGAAQILSTLSGYITLISLPQLHTASLRHLQLLQVDPGQVMLIVVTDAYQTQSMLMSVPSPDDDGEDGLDPDILDRELQILSNFLNSQLRGKAIADLAALDWGELDRQFQRYADSLKTLFVDLAQRLEQPLMSPMAISGLAEVLRQPEFTELQQIQSLVQLLEEEQEQLFPLIFEPSERPGGDRRVNVRIGSENPLEPIRSCTLVSATYRRGSQAVGSLSLLGPTRMTYDGAITMVQAAADYLSHQLSLMDS</sequence>
<comment type="similarity">
    <text evidence="5">Belongs to the HrcA family.</text>
</comment>
<reference evidence="7" key="1">
    <citation type="submission" date="2022-06" db="EMBL/GenBank/DDBJ databases">
        <title>Genome sequence of Phormidium yuhuli AB48 isolated from an industrial photobioreactor environment.</title>
        <authorList>
            <person name="Qiu Y."/>
            <person name="Noonan A.J.C."/>
            <person name="Dofher K."/>
            <person name="Koch M."/>
            <person name="Kieft B."/>
            <person name="Lin X."/>
            <person name="Ziels R.M."/>
            <person name="Hallam S.J."/>
        </authorList>
    </citation>
    <scope>NUCLEOTIDE SEQUENCE</scope>
    <source>
        <strain evidence="7">AB48</strain>
    </source>
</reference>
<dbReference type="InterPro" id="IPR036388">
    <property type="entry name" value="WH-like_DNA-bd_sf"/>
</dbReference>
<evidence type="ECO:0000256" key="3">
    <source>
        <dbReference type="ARBA" id="ARBA00023016"/>
    </source>
</evidence>
<evidence type="ECO:0000256" key="2">
    <source>
        <dbReference type="ARBA" id="ARBA00023015"/>
    </source>
</evidence>
<dbReference type="SUPFAM" id="SSF46785">
    <property type="entry name" value="Winged helix' DNA-binding domain"/>
    <property type="match status" value="1"/>
</dbReference>
<accession>A0ABY5AML0</accession>
<proteinExistence type="inferred from homology"/>
<dbReference type="Gene3D" id="3.30.390.60">
    <property type="entry name" value="Heat-inducible transcription repressor hrca homolog, domain 3"/>
    <property type="match status" value="1"/>
</dbReference>
<dbReference type="PIRSF" id="PIRSF005485">
    <property type="entry name" value="HrcA"/>
    <property type="match status" value="1"/>
</dbReference>
<dbReference type="InterPro" id="IPR023120">
    <property type="entry name" value="WHTH_transcript_rep_HrcA_IDD"/>
</dbReference>
<feature type="domain" description="Heat-inducible transcription repressor HrcA C-terminal" evidence="6">
    <location>
        <begin position="110"/>
        <end position="346"/>
    </location>
</feature>
<dbReference type="Gene3D" id="3.30.450.40">
    <property type="match status" value="1"/>
</dbReference>
<organism evidence="7 8">
    <name type="scientific">Phormidium yuhuli AB48</name>
    <dbReference type="NCBI Taxonomy" id="2940671"/>
    <lineage>
        <taxon>Bacteria</taxon>
        <taxon>Bacillati</taxon>
        <taxon>Cyanobacteriota</taxon>
        <taxon>Cyanophyceae</taxon>
        <taxon>Oscillatoriophycideae</taxon>
        <taxon>Oscillatoriales</taxon>
        <taxon>Oscillatoriaceae</taxon>
        <taxon>Phormidium</taxon>
        <taxon>Phormidium yuhuli</taxon>
    </lineage>
</organism>
<dbReference type="InterPro" id="IPR036390">
    <property type="entry name" value="WH_DNA-bd_sf"/>
</dbReference>
<dbReference type="PANTHER" id="PTHR34824:SF1">
    <property type="entry name" value="HEAT-INDUCIBLE TRANSCRIPTION REPRESSOR HRCA"/>
    <property type="match status" value="1"/>
</dbReference>
<evidence type="ECO:0000313" key="7">
    <source>
        <dbReference type="EMBL" id="USR90407.1"/>
    </source>
</evidence>
<dbReference type="EMBL" id="CP098611">
    <property type="protein sequence ID" value="USR90407.1"/>
    <property type="molecule type" value="Genomic_DNA"/>
</dbReference>
<keyword evidence="1 5" id="KW-0678">Repressor</keyword>
<dbReference type="InterPro" id="IPR029016">
    <property type="entry name" value="GAF-like_dom_sf"/>
</dbReference>
<evidence type="ECO:0000259" key="6">
    <source>
        <dbReference type="Pfam" id="PF01628"/>
    </source>
</evidence>
<dbReference type="PANTHER" id="PTHR34824">
    <property type="entry name" value="HEAT-INDUCIBLE TRANSCRIPTION REPRESSOR HRCA"/>
    <property type="match status" value="1"/>
</dbReference>
<dbReference type="Gene3D" id="1.10.10.10">
    <property type="entry name" value="Winged helix-like DNA-binding domain superfamily/Winged helix DNA-binding domain"/>
    <property type="match status" value="1"/>
</dbReference>
<dbReference type="NCBIfam" id="TIGR00331">
    <property type="entry name" value="hrcA"/>
    <property type="match status" value="1"/>
</dbReference>
<keyword evidence="2 5" id="KW-0805">Transcription regulation</keyword>
<dbReference type="HAMAP" id="MF_00081">
    <property type="entry name" value="HrcA"/>
    <property type="match status" value="1"/>
</dbReference>
<keyword evidence="3 5" id="KW-0346">Stress response</keyword>
<comment type="function">
    <text evidence="5">Negative regulator of class I heat shock genes (grpE-dnaK-dnaJ and groELS operons). Prevents heat-shock induction of these operons.</text>
</comment>
<protein>
    <recommendedName>
        <fullName evidence="5">Heat-inducible transcription repressor HrcA</fullName>
    </recommendedName>
</protein>
<dbReference type="InterPro" id="IPR021153">
    <property type="entry name" value="HrcA_C"/>
</dbReference>
<dbReference type="Proteomes" id="UP001056708">
    <property type="component" value="Chromosome"/>
</dbReference>
<keyword evidence="4 5" id="KW-0804">Transcription</keyword>
<evidence type="ECO:0000256" key="1">
    <source>
        <dbReference type="ARBA" id="ARBA00022491"/>
    </source>
</evidence>
<dbReference type="RefSeq" id="WP_252662437.1">
    <property type="nucleotide sequence ID" value="NZ_CP098611.1"/>
</dbReference>
<gene>
    <name evidence="5 7" type="primary">hrcA</name>
    <name evidence="7" type="ORF">NEA10_16425</name>
</gene>